<evidence type="ECO:0000256" key="6">
    <source>
        <dbReference type="SAM" id="Phobius"/>
    </source>
</evidence>
<dbReference type="AlphaFoldDB" id="A0AAN8HXF7"/>
<protein>
    <recommendedName>
        <fullName evidence="9">Transmembrane protein 45a</fullName>
    </recommendedName>
</protein>
<evidence type="ECO:0000256" key="5">
    <source>
        <dbReference type="ARBA" id="ARBA00023136"/>
    </source>
</evidence>
<dbReference type="InterPro" id="IPR042127">
    <property type="entry name" value="TMEM45"/>
</dbReference>
<keyword evidence="3 6" id="KW-0812">Transmembrane</keyword>
<dbReference type="Pfam" id="PF04819">
    <property type="entry name" value="DUF716"/>
    <property type="match status" value="1"/>
</dbReference>
<dbReference type="PANTHER" id="PTHR16007:SF21">
    <property type="entry name" value="TRANSMEMBRANE PROTEIN 45A"/>
    <property type="match status" value="1"/>
</dbReference>
<feature type="transmembrane region" description="Helical" evidence="6">
    <location>
        <begin position="223"/>
        <end position="245"/>
    </location>
</feature>
<evidence type="ECO:0000256" key="3">
    <source>
        <dbReference type="ARBA" id="ARBA00022692"/>
    </source>
</evidence>
<sequence length="274" mass="31073">MGSFKGHALPGSFFLLAGVWWTVKHSLCFSSRRTKSLRTSSRAAQRRLEVIEGSAVLLCSVVGMLLEQFSAQGPALQLFDSSQQRWTSLMNWQHSTMYLFFSLWAAVSLVVHSSEAAPLALDRLMLAAAFFNEGFLFLYHLHGRAPLDVHLHHLLLFCVFGLALLCLLEVFQRGNLVLELLRCALTLLQGSWFWQIGFVLYSPHGQVWDQSDHNNMMFVTMCFSWHLAVAMVIVSGIYAAVTCVVRSRLRRIPPMEMGLLKPREREPESEDEVL</sequence>
<evidence type="ECO:0000256" key="4">
    <source>
        <dbReference type="ARBA" id="ARBA00022989"/>
    </source>
</evidence>
<comment type="subcellular location">
    <subcellularLocation>
        <location evidence="1">Membrane</location>
        <topology evidence="1">Multi-pass membrane protein</topology>
    </subcellularLocation>
</comment>
<accession>A0AAN8HXF7</accession>
<feature type="transmembrane region" description="Helical" evidence="6">
    <location>
        <begin position="91"/>
        <end position="112"/>
    </location>
</feature>
<evidence type="ECO:0000313" key="7">
    <source>
        <dbReference type="EMBL" id="KAK5931372.1"/>
    </source>
</evidence>
<dbReference type="EMBL" id="JAURVH010001516">
    <property type="protein sequence ID" value="KAK5931372.1"/>
    <property type="molecule type" value="Genomic_DNA"/>
</dbReference>
<feature type="transmembrane region" description="Helical" evidence="6">
    <location>
        <begin position="124"/>
        <end position="142"/>
    </location>
</feature>
<evidence type="ECO:0000313" key="8">
    <source>
        <dbReference type="Proteomes" id="UP001331515"/>
    </source>
</evidence>
<feature type="transmembrane region" description="Helical" evidence="6">
    <location>
        <begin position="154"/>
        <end position="171"/>
    </location>
</feature>
<dbReference type="Proteomes" id="UP001331515">
    <property type="component" value="Unassembled WGS sequence"/>
</dbReference>
<proteinExistence type="inferred from homology"/>
<keyword evidence="5 6" id="KW-0472">Membrane</keyword>
<dbReference type="PANTHER" id="PTHR16007">
    <property type="entry name" value="EPIDIDYMAL MEMBRANE PROTEIN E9-RELATED"/>
    <property type="match status" value="1"/>
</dbReference>
<reference evidence="7 8" key="1">
    <citation type="journal article" date="2023" name="Mol. Biol. Evol.">
        <title>Genomics of Secondarily Temperate Adaptation in the Only Non-Antarctic Icefish.</title>
        <authorList>
            <person name="Rivera-Colon A.G."/>
            <person name="Rayamajhi N."/>
            <person name="Minhas B.F."/>
            <person name="Madrigal G."/>
            <person name="Bilyk K.T."/>
            <person name="Yoon V."/>
            <person name="Hune M."/>
            <person name="Gregory S."/>
            <person name="Cheng C.H.C."/>
            <person name="Catchen J.M."/>
        </authorList>
    </citation>
    <scope>NUCLEOTIDE SEQUENCE [LARGE SCALE GENOMIC DNA]</scope>
    <source>
        <tissue evidence="7">White muscle</tissue>
    </source>
</reference>
<feature type="transmembrane region" description="Helical" evidence="6">
    <location>
        <begin position="183"/>
        <end position="203"/>
    </location>
</feature>
<comment type="similarity">
    <text evidence="2">Belongs to the TMEM45 family.</text>
</comment>
<name>A0AAN8HXF7_CHAGU</name>
<gene>
    <name evidence="7" type="ORF">CgunFtcFv8_027525</name>
</gene>
<evidence type="ECO:0000256" key="1">
    <source>
        <dbReference type="ARBA" id="ARBA00004141"/>
    </source>
</evidence>
<dbReference type="GO" id="GO:0016020">
    <property type="term" value="C:membrane"/>
    <property type="evidence" value="ECO:0007669"/>
    <property type="project" value="UniProtKB-SubCell"/>
</dbReference>
<evidence type="ECO:0000256" key="2">
    <source>
        <dbReference type="ARBA" id="ARBA00006948"/>
    </source>
</evidence>
<evidence type="ECO:0008006" key="9">
    <source>
        <dbReference type="Google" id="ProtNLM"/>
    </source>
</evidence>
<organism evidence="7 8">
    <name type="scientific">Champsocephalus gunnari</name>
    <name type="common">Mackerel icefish</name>
    <dbReference type="NCBI Taxonomy" id="52237"/>
    <lineage>
        <taxon>Eukaryota</taxon>
        <taxon>Metazoa</taxon>
        <taxon>Chordata</taxon>
        <taxon>Craniata</taxon>
        <taxon>Vertebrata</taxon>
        <taxon>Euteleostomi</taxon>
        <taxon>Actinopterygii</taxon>
        <taxon>Neopterygii</taxon>
        <taxon>Teleostei</taxon>
        <taxon>Neoteleostei</taxon>
        <taxon>Acanthomorphata</taxon>
        <taxon>Eupercaria</taxon>
        <taxon>Perciformes</taxon>
        <taxon>Notothenioidei</taxon>
        <taxon>Channichthyidae</taxon>
        <taxon>Champsocephalus</taxon>
    </lineage>
</organism>
<keyword evidence="8" id="KW-1185">Reference proteome</keyword>
<dbReference type="InterPro" id="IPR006904">
    <property type="entry name" value="DUF716"/>
</dbReference>
<feature type="transmembrane region" description="Helical" evidence="6">
    <location>
        <begin position="12"/>
        <end position="29"/>
    </location>
</feature>
<keyword evidence="4 6" id="KW-1133">Transmembrane helix</keyword>
<comment type="caution">
    <text evidence="7">The sequence shown here is derived from an EMBL/GenBank/DDBJ whole genome shotgun (WGS) entry which is preliminary data.</text>
</comment>
<feature type="transmembrane region" description="Helical" evidence="6">
    <location>
        <begin position="50"/>
        <end position="71"/>
    </location>
</feature>